<gene>
    <name evidence="11" type="ORF">K437DRAFT_258911</name>
</gene>
<name>A0A066VLW4_TILAU</name>
<evidence type="ECO:0000313" key="12">
    <source>
        <dbReference type="Proteomes" id="UP000027361"/>
    </source>
</evidence>
<keyword evidence="5" id="KW-0571">Peptide transport</keyword>
<accession>A0A066VLW4</accession>
<feature type="transmembrane region" description="Helical" evidence="10">
    <location>
        <begin position="620"/>
        <end position="642"/>
    </location>
</feature>
<keyword evidence="12" id="KW-1185">Reference proteome</keyword>
<keyword evidence="6" id="KW-0653">Protein transport</keyword>
<dbReference type="HOGENOM" id="CLU_004965_0_1_1"/>
<feature type="transmembrane region" description="Helical" evidence="10">
    <location>
        <begin position="255"/>
        <end position="276"/>
    </location>
</feature>
<dbReference type="EMBL" id="JMSN01000100">
    <property type="protein sequence ID" value="KDN39744.1"/>
    <property type="molecule type" value="Genomic_DNA"/>
</dbReference>
<feature type="transmembrane region" description="Helical" evidence="10">
    <location>
        <begin position="693"/>
        <end position="712"/>
    </location>
</feature>
<evidence type="ECO:0000256" key="5">
    <source>
        <dbReference type="ARBA" id="ARBA00022856"/>
    </source>
</evidence>
<sequence>MADRPGAPSSATGIPFTPLCNRMLDSSGASSMTIPDGLPSLRSNGVNDISSGNSTRKQGYGRGYEDDDEGEGEDIELNRLLPERSRSRLSLDTIEGGYGRSPRTLDEGKSGFATDDDDDSDDPMILVSKAVPETDDPTLPALTVRVILIGSVLCVVGAAISQLFFYKSNSPSFSAYFVILISLPIGRWLAKVMPAWRVIVPIIGEFSLNPGPFSIKEHLLIAVLVTSGATSAYASDIINIQELFFKQHMSTASSLVLLLTTQTLGFGFAGIVHNILVKPVAMIYPSSLVTTSLFHTLHGQGSKLTTVRLRFFIIIFVAIFIYQFIPTLIIPSLSSIALLCLVDNRNPTFRVLSSGYKGFGLLNFSLDWNAIGTSGPLFQPWAACNFYAGIAGMMYIVTPILYFFNFWDAKRFPSPVGPDLFNSTFHKFEVNTILTSDNSLDPAKWLAAKPLLLTPFFALTYGLSFAILTSMITHVYLWHSKDIKRALFYPHYDDAHNRLMMAYHNVPTSWYLTVLGLSMTGSIWLVATHDELQLPIWGLLLATCIGFAFLVPVGVLKAVSDTSIGLNVITEFVAGFFIPGKPIANVLFKAQGYLSMSQALDLVSDLKLAHYMKIPPKHMFITQILGTVIGCCVNLIVVNIVLSPKSGYRAFLDGSKVDPTGQWDGRKVHIFYSASVIWGVVGPAQFFTGKYSILYWGFLAGLVLPIIPWLLHKRWGRKLPFRRVAFPILLHAAAGPPQIPTNIITSGFIAAWLSQKYAREKHPRWFERFNYVLSAALDAGSSINALCCFLLSITVLKMFAMPHWAGNPVRDSEHCTPAN</sequence>
<reference evidence="11 12" key="1">
    <citation type="submission" date="2014-05" db="EMBL/GenBank/DDBJ databases">
        <title>Draft genome sequence of a rare smut relative, Tilletiaria anomala UBC 951.</title>
        <authorList>
            <consortium name="DOE Joint Genome Institute"/>
            <person name="Toome M."/>
            <person name="Kuo A."/>
            <person name="Henrissat B."/>
            <person name="Lipzen A."/>
            <person name="Tritt A."/>
            <person name="Yoshinaga Y."/>
            <person name="Zane M."/>
            <person name="Barry K."/>
            <person name="Grigoriev I.V."/>
            <person name="Spatafora J.W."/>
            <person name="Aimea M.C."/>
        </authorList>
    </citation>
    <scope>NUCLEOTIDE SEQUENCE [LARGE SCALE GENOMIC DNA]</scope>
    <source>
        <strain evidence="11 12">UBC 951</strain>
    </source>
</reference>
<comment type="caution">
    <text evidence="11">The sequence shown here is derived from an EMBL/GenBank/DDBJ whole genome shotgun (WGS) entry which is preliminary data.</text>
</comment>
<feature type="transmembrane region" description="Helical" evidence="10">
    <location>
        <begin position="386"/>
        <end position="404"/>
    </location>
</feature>
<evidence type="ECO:0000256" key="1">
    <source>
        <dbReference type="ARBA" id="ARBA00004141"/>
    </source>
</evidence>
<keyword evidence="3" id="KW-0813">Transport</keyword>
<feature type="transmembrane region" description="Helical" evidence="10">
    <location>
        <begin position="771"/>
        <end position="796"/>
    </location>
</feature>
<feature type="transmembrane region" description="Helical" evidence="10">
    <location>
        <begin position="534"/>
        <end position="556"/>
    </location>
</feature>
<evidence type="ECO:0000256" key="4">
    <source>
        <dbReference type="ARBA" id="ARBA00022692"/>
    </source>
</evidence>
<keyword evidence="7 10" id="KW-1133">Transmembrane helix</keyword>
<feature type="transmembrane region" description="Helical" evidence="10">
    <location>
        <begin position="451"/>
        <end position="477"/>
    </location>
</feature>
<feature type="transmembrane region" description="Helical" evidence="10">
    <location>
        <begin position="670"/>
        <end position="687"/>
    </location>
</feature>
<feature type="transmembrane region" description="Helical" evidence="10">
    <location>
        <begin position="508"/>
        <end position="527"/>
    </location>
</feature>
<dbReference type="GO" id="GO:0035673">
    <property type="term" value="F:oligopeptide transmembrane transporter activity"/>
    <property type="evidence" value="ECO:0007669"/>
    <property type="project" value="InterPro"/>
</dbReference>
<dbReference type="GO" id="GO:0015031">
    <property type="term" value="P:protein transport"/>
    <property type="evidence" value="ECO:0007669"/>
    <property type="project" value="UniProtKB-KW"/>
</dbReference>
<evidence type="ECO:0000256" key="10">
    <source>
        <dbReference type="SAM" id="Phobius"/>
    </source>
</evidence>
<evidence type="ECO:0000313" key="11">
    <source>
        <dbReference type="EMBL" id="KDN39744.1"/>
    </source>
</evidence>
<keyword evidence="8 10" id="KW-0472">Membrane</keyword>
<feature type="region of interest" description="Disordered" evidence="9">
    <location>
        <begin position="1"/>
        <end position="121"/>
    </location>
</feature>
<dbReference type="Proteomes" id="UP000027361">
    <property type="component" value="Unassembled WGS sequence"/>
</dbReference>
<dbReference type="AlphaFoldDB" id="A0A066VLW4"/>
<proteinExistence type="inferred from homology"/>
<dbReference type="NCBIfam" id="TIGR00728">
    <property type="entry name" value="OPT_sfam"/>
    <property type="match status" value="1"/>
</dbReference>
<feature type="transmembrane region" description="Helical" evidence="10">
    <location>
        <begin position="311"/>
        <end position="339"/>
    </location>
</feature>
<evidence type="ECO:0000256" key="6">
    <source>
        <dbReference type="ARBA" id="ARBA00022927"/>
    </source>
</evidence>
<evidence type="ECO:0000256" key="3">
    <source>
        <dbReference type="ARBA" id="ARBA00022448"/>
    </source>
</evidence>
<comment type="similarity">
    <text evidence="2">Belongs to the oligopeptide OPT transporter family.</text>
</comment>
<protein>
    <submittedName>
        <fullName evidence="11">OPT-domain-containing protein</fullName>
    </submittedName>
</protein>
<dbReference type="NCBIfam" id="TIGR00727">
    <property type="entry name" value="ISP4_OPT"/>
    <property type="match status" value="1"/>
</dbReference>
<dbReference type="Pfam" id="PF03169">
    <property type="entry name" value="OPT"/>
    <property type="match status" value="1"/>
</dbReference>
<keyword evidence="4 10" id="KW-0812">Transmembrane</keyword>
<evidence type="ECO:0000256" key="7">
    <source>
        <dbReference type="ARBA" id="ARBA00022989"/>
    </source>
</evidence>
<evidence type="ECO:0000256" key="8">
    <source>
        <dbReference type="ARBA" id="ARBA00023136"/>
    </source>
</evidence>
<evidence type="ECO:0000256" key="9">
    <source>
        <dbReference type="SAM" id="MobiDB-lite"/>
    </source>
</evidence>
<dbReference type="InterPro" id="IPR004648">
    <property type="entry name" value="Oligpept_transpt"/>
</dbReference>
<feature type="transmembrane region" description="Helical" evidence="10">
    <location>
        <begin position="173"/>
        <end position="190"/>
    </location>
</feature>
<dbReference type="OMA" id="QPWWAAL"/>
<dbReference type="GO" id="GO:0016020">
    <property type="term" value="C:membrane"/>
    <property type="evidence" value="ECO:0007669"/>
    <property type="project" value="UniProtKB-SubCell"/>
</dbReference>
<comment type="subcellular location">
    <subcellularLocation>
        <location evidence="1">Membrane</location>
        <topology evidence="1">Multi-pass membrane protein</topology>
    </subcellularLocation>
</comment>
<feature type="transmembrane region" description="Helical" evidence="10">
    <location>
        <begin position="146"/>
        <end position="166"/>
    </location>
</feature>
<dbReference type="InterPro" id="IPR004813">
    <property type="entry name" value="OPT"/>
</dbReference>
<dbReference type="InParanoid" id="A0A066VLW4"/>
<evidence type="ECO:0000256" key="2">
    <source>
        <dbReference type="ARBA" id="ARBA00008807"/>
    </source>
</evidence>
<organism evidence="11 12">
    <name type="scientific">Tilletiaria anomala (strain ATCC 24038 / CBS 436.72 / UBC 951)</name>
    <dbReference type="NCBI Taxonomy" id="1037660"/>
    <lineage>
        <taxon>Eukaryota</taxon>
        <taxon>Fungi</taxon>
        <taxon>Dikarya</taxon>
        <taxon>Basidiomycota</taxon>
        <taxon>Ustilaginomycotina</taxon>
        <taxon>Exobasidiomycetes</taxon>
        <taxon>Georgefischeriales</taxon>
        <taxon>Tilletiariaceae</taxon>
        <taxon>Tilletiaria</taxon>
    </lineage>
</organism>
<feature type="compositionally biased region" description="Acidic residues" evidence="9">
    <location>
        <begin position="65"/>
        <end position="75"/>
    </location>
</feature>
<dbReference type="GeneID" id="25265115"/>
<dbReference type="PANTHER" id="PTHR22601">
    <property type="entry name" value="ISP4 LIKE PROTEIN"/>
    <property type="match status" value="1"/>
</dbReference>
<dbReference type="RefSeq" id="XP_013241145.1">
    <property type="nucleotide sequence ID" value="XM_013385691.1"/>
</dbReference>
<feature type="compositionally biased region" description="Polar residues" evidence="9">
    <location>
        <begin position="41"/>
        <end position="57"/>
    </location>
</feature>
<dbReference type="OrthoDB" id="9986677at2759"/>